<dbReference type="Proteomes" id="UP001286456">
    <property type="component" value="Unassembled WGS sequence"/>
</dbReference>
<sequence>MAGHQLKVAHGRIIDEMLRTIYASDQEMYPAPLSFDRLRSWVDACPDLCVCFEKQPSTEEPGHPDTLIPLGVIIVLPLLQAPWEDVLVGKVKEIEIDPTTMFPNIGTAKAHKEVVGLHVFHIERFAAFQDLSPTRSFVEFALSEIARRVAGITTWTVAGFSALTATPAGKKAFERMGFSATGYRETFTEESVDDASDGAETETLKRVVMSCVYDGKDESQPLTHLDMMGKDSRKVIATSEMTVRYCAAAG</sequence>
<organism evidence="1 2">
    <name type="scientific">Cercophora scortea</name>
    <dbReference type="NCBI Taxonomy" id="314031"/>
    <lineage>
        <taxon>Eukaryota</taxon>
        <taxon>Fungi</taxon>
        <taxon>Dikarya</taxon>
        <taxon>Ascomycota</taxon>
        <taxon>Pezizomycotina</taxon>
        <taxon>Sordariomycetes</taxon>
        <taxon>Sordariomycetidae</taxon>
        <taxon>Sordariales</taxon>
        <taxon>Lasiosphaeriaceae</taxon>
        <taxon>Cercophora</taxon>
    </lineage>
</organism>
<name>A0AAE0IAE0_9PEZI</name>
<dbReference type="EMBL" id="JAUEPO010000005">
    <property type="protein sequence ID" value="KAK3321502.1"/>
    <property type="molecule type" value="Genomic_DNA"/>
</dbReference>
<reference evidence="1" key="2">
    <citation type="submission" date="2023-06" db="EMBL/GenBank/DDBJ databases">
        <authorList>
            <consortium name="Lawrence Berkeley National Laboratory"/>
            <person name="Haridas S."/>
            <person name="Hensen N."/>
            <person name="Bonometti L."/>
            <person name="Westerberg I."/>
            <person name="Brannstrom I.O."/>
            <person name="Guillou S."/>
            <person name="Cros-Aarteil S."/>
            <person name="Calhoun S."/>
            <person name="Kuo A."/>
            <person name="Mondo S."/>
            <person name="Pangilinan J."/>
            <person name="Riley R."/>
            <person name="Labutti K."/>
            <person name="Andreopoulos B."/>
            <person name="Lipzen A."/>
            <person name="Chen C."/>
            <person name="Yanf M."/>
            <person name="Daum C."/>
            <person name="Ng V."/>
            <person name="Clum A."/>
            <person name="Steindorff A."/>
            <person name="Ohm R."/>
            <person name="Martin F."/>
            <person name="Silar P."/>
            <person name="Natvig D."/>
            <person name="Lalanne C."/>
            <person name="Gautier V."/>
            <person name="Ament-Velasquez S.L."/>
            <person name="Kruys A."/>
            <person name="Hutchinson M.I."/>
            <person name="Powell A.J."/>
            <person name="Barry K."/>
            <person name="Miller A.N."/>
            <person name="Grigoriev I.V."/>
            <person name="Debuchy R."/>
            <person name="Gladieux P."/>
            <person name="Thoren M.H."/>
            <person name="Johannesson H."/>
        </authorList>
    </citation>
    <scope>NUCLEOTIDE SEQUENCE</scope>
    <source>
        <strain evidence="1">SMH4131-1</strain>
    </source>
</reference>
<dbReference type="AlphaFoldDB" id="A0AAE0IAE0"/>
<comment type="caution">
    <text evidence="1">The sequence shown here is derived from an EMBL/GenBank/DDBJ whole genome shotgun (WGS) entry which is preliminary data.</text>
</comment>
<evidence type="ECO:0000313" key="1">
    <source>
        <dbReference type="EMBL" id="KAK3321502.1"/>
    </source>
</evidence>
<evidence type="ECO:0000313" key="2">
    <source>
        <dbReference type="Proteomes" id="UP001286456"/>
    </source>
</evidence>
<gene>
    <name evidence="1" type="ORF">B0T19DRAFT_445259</name>
</gene>
<reference evidence="1" key="1">
    <citation type="journal article" date="2023" name="Mol. Phylogenet. Evol.">
        <title>Genome-scale phylogeny and comparative genomics of the fungal order Sordariales.</title>
        <authorList>
            <person name="Hensen N."/>
            <person name="Bonometti L."/>
            <person name="Westerberg I."/>
            <person name="Brannstrom I.O."/>
            <person name="Guillou S."/>
            <person name="Cros-Aarteil S."/>
            <person name="Calhoun S."/>
            <person name="Haridas S."/>
            <person name="Kuo A."/>
            <person name="Mondo S."/>
            <person name="Pangilinan J."/>
            <person name="Riley R."/>
            <person name="LaButti K."/>
            <person name="Andreopoulos B."/>
            <person name="Lipzen A."/>
            <person name="Chen C."/>
            <person name="Yan M."/>
            <person name="Daum C."/>
            <person name="Ng V."/>
            <person name="Clum A."/>
            <person name="Steindorff A."/>
            <person name="Ohm R.A."/>
            <person name="Martin F."/>
            <person name="Silar P."/>
            <person name="Natvig D.O."/>
            <person name="Lalanne C."/>
            <person name="Gautier V."/>
            <person name="Ament-Velasquez S.L."/>
            <person name="Kruys A."/>
            <person name="Hutchinson M.I."/>
            <person name="Powell A.J."/>
            <person name="Barry K."/>
            <person name="Miller A.N."/>
            <person name="Grigoriev I.V."/>
            <person name="Debuchy R."/>
            <person name="Gladieux P."/>
            <person name="Hiltunen Thoren M."/>
            <person name="Johannesson H."/>
        </authorList>
    </citation>
    <scope>NUCLEOTIDE SEQUENCE</scope>
    <source>
        <strain evidence="1">SMH4131-1</strain>
    </source>
</reference>
<protein>
    <submittedName>
        <fullName evidence="1">Uncharacterized protein</fullName>
    </submittedName>
</protein>
<proteinExistence type="predicted"/>
<accession>A0AAE0IAE0</accession>
<keyword evidence="2" id="KW-1185">Reference proteome</keyword>